<feature type="compositionally biased region" description="Low complexity" evidence="5">
    <location>
        <begin position="1"/>
        <end position="13"/>
    </location>
</feature>
<keyword evidence="2" id="KW-0805">Transcription regulation</keyword>
<evidence type="ECO:0000256" key="1">
    <source>
        <dbReference type="ARBA" id="ARBA00009437"/>
    </source>
</evidence>
<dbReference type="PANTHER" id="PTHR30346:SF0">
    <property type="entry name" value="HCA OPERON TRANSCRIPTIONAL ACTIVATOR HCAR"/>
    <property type="match status" value="1"/>
</dbReference>
<dbReference type="Pfam" id="PF03466">
    <property type="entry name" value="LysR_substrate"/>
    <property type="match status" value="1"/>
</dbReference>
<name>A0ABV5EMX6_9MICO</name>
<comment type="similarity">
    <text evidence="1">Belongs to the LysR transcriptional regulatory family.</text>
</comment>
<evidence type="ECO:0000259" key="6">
    <source>
        <dbReference type="Pfam" id="PF03466"/>
    </source>
</evidence>
<gene>
    <name evidence="7" type="ORF">AB7P39_00535</name>
</gene>
<keyword evidence="4" id="KW-0804">Transcription</keyword>
<dbReference type="EMBL" id="JBHLHV010000001">
    <property type="protein sequence ID" value="MFB8891319.1"/>
    <property type="molecule type" value="Genomic_DNA"/>
</dbReference>
<proteinExistence type="inferred from homology"/>
<feature type="region of interest" description="Disordered" evidence="5">
    <location>
        <begin position="1"/>
        <end position="53"/>
    </location>
</feature>
<dbReference type="SUPFAM" id="SSF53850">
    <property type="entry name" value="Periplasmic binding protein-like II"/>
    <property type="match status" value="1"/>
</dbReference>
<feature type="compositionally biased region" description="Basic and acidic residues" evidence="5">
    <location>
        <begin position="36"/>
        <end position="49"/>
    </location>
</feature>
<sequence length="253" mass="25743">MTPGRSSGRPARSGGRGGGAPGRRGAAASGQRPGARRTDRASGTRRESDAAAPDLSGLGAFRLGAAPGATPGKWIDVWKQRMPANPVDLVTLEFDDQAAALASGEVDAALVRMPIERAGLSIIPLYDEITVAVCSADSSLTVADELTLADLAGEVVLATGDDALGIEVPGAIAPAFSAIATTGDAVATAATGVGIVLVPMSLARLHHRKDTTYRPVVDAPTSTVALAWPTEATTPLVETFIGIVRGRTANSSR</sequence>
<evidence type="ECO:0000256" key="2">
    <source>
        <dbReference type="ARBA" id="ARBA00023015"/>
    </source>
</evidence>
<dbReference type="RefSeq" id="WP_378715496.1">
    <property type="nucleotide sequence ID" value="NZ_JBHLHV010000001.1"/>
</dbReference>
<feature type="compositionally biased region" description="Low complexity" evidence="5">
    <location>
        <begin position="23"/>
        <end position="33"/>
    </location>
</feature>
<dbReference type="InterPro" id="IPR005119">
    <property type="entry name" value="LysR_subst-bd"/>
</dbReference>
<feature type="domain" description="LysR substrate-binding" evidence="6">
    <location>
        <begin position="60"/>
        <end position="247"/>
    </location>
</feature>
<protein>
    <submittedName>
        <fullName evidence="7">LysR substrate-binding domain-containing protein</fullName>
    </submittedName>
</protein>
<evidence type="ECO:0000313" key="7">
    <source>
        <dbReference type="EMBL" id="MFB8891319.1"/>
    </source>
</evidence>
<reference evidence="7 8" key="1">
    <citation type="submission" date="2024-08" db="EMBL/GenBank/DDBJ databases">
        <title>Heavy metals resistant antinobacteria isolated from wastewater.</title>
        <authorList>
            <person name="Roman Ponce B."/>
            <person name="Blanco Mercado M.A."/>
            <person name="Avila Aldana I.N."/>
            <person name="Morales Arrieta S."/>
        </authorList>
    </citation>
    <scope>NUCLEOTIDE SEQUENCE [LARGE SCALE GENOMIC DNA]</scope>
    <source>
        <strain evidence="8">sma-1</strain>
    </source>
</reference>
<keyword evidence="3" id="KW-0238">DNA-binding</keyword>
<evidence type="ECO:0000313" key="8">
    <source>
        <dbReference type="Proteomes" id="UP001589643"/>
    </source>
</evidence>
<accession>A0ABV5EMX6</accession>
<dbReference type="Proteomes" id="UP001589643">
    <property type="component" value="Unassembled WGS sequence"/>
</dbReference>
<dbReference type="Gene3D" id="3.40.190.10">
    <property type="entry name" value="Periplasmic binding protein-like II"/>
    <property type="match status" value="2"/>
</dbReference>
<dbReference type="PANTHER" id="PTHR30346">
    <property type="entry name" value="TRANSCRIPTIONAL DUAL REGULATOR HCAR-RELATED"/>
    <property type="match status" value="1"/>
</dbReference>
<evidence type="ECO:0000256" key="5">
    <source>
        <dbReference type="SAM" id="MobiDB-lite"/>
    </source>
</evidence>
<keyword evidence="8" id="KW-1185">Reference proteome</keyword>
<evidence type="ECO:0000256" key="4">
    <source>
        <dbReference type="ARBA" id="ARBA00023163"/>
    </source>
</evidence>
<evidence type="ECO:0000256" key="3">
    <source>
        <dbReference type="ARBA" id="ARBA00023125"/>
    </source>
</evidence>
<comment type="caution">
    <text evidence="7">The sequence shown here is derived from an EMBL/GenBank/DDBJ whole genome shotgun (WGS) entry which is preliminary data.</text>
</comment>
<organism evidence="7 8">
    <name type="scientific">Microbacterium plantarum</name>
    <dbReference type="NCBI Taxonomy" id="1816425"/>
    <lineage>
        <taxon>Bacteria</taxon>
        <taxon>Bacillati</taxon>
        <taxon>Actinomycetota</taxon>
        <taxon>Actinomycetes</taxon>
        <taxon>Micrococcales</taxon>
        <taxon>Microbacteriaceae</taxon>
        <taxon>Microbacterium</taxon>
    </lineage>
</organism>